<dbReference type="PANTHER" id="PTHR48051">
    <property type="match status" value="1"/>
</dbReference>
<evidence type="ECO:0000256" key="1">
    <source>
        <dbReference type="ARBA" id="ARBA00022614"/>
    </source>
</evidence>
<dbReference type="SUPFAM" id="SSF52058">
    <property type="entry name" value="L domain-like"/>
    <property type="match status" value="1"/>
</dbReference>
<gene>
    <name evidence="4" type="ORF">METZ01_LOCUS426387</name>
</gene>
<name>A0A382XRB5_9ZZZZ</name>
<feature type="non-terminal residue" evidence="4">
    <location>
        <position position="1"/>
    </location>
</feature>
<dbReference type="EMBL" id="UINC01169812">
    <property type="protein sequence ID" value="SVD73533.1"/>
    <property type="molecule type" value="Genomic_DNA"/>
</dbReference>
<sequence>HMFKSIPILKIVLIGFALSLIFLFPSCDQILQPELGEFTDADNDGYDDRDILFLQKLIDNSQGYGNPPPPTMDPLHVGHQIWTDGRLRTLYHLGGVPYHEEEGFWLYEIPSEIEGAQYLNKIKISYNYLSTIPEEIKNMPRLKEINLAKNRFVGQLPEELWENKSLSSLSINNNSFSSFPASMCDALEDINHFIVAHNNFCEVPECISNPGVQSCDCYDYQNILPESICLDPSVSCNKYLNEVIDNCDLTQIWGQENFDALTSLGSEA</sequence>
<dbReference type="PANTHER" id="PTHR48051:SF1">
    <property type="entry name" value="RAS SUPPRESSOR PROTEIN 1"/>
    <property type="match status" value="1"/>
</dbReference>
<dbReference type="InterPro" id="IPR032675">
    <property type="entry name" value="LRR_dom_sf"/>
</dbReference>
<dbReference type="Pfam" id="PF00560">
    <property type="entry name" value="LRR_1"/>
    <property type="match status" value="1"/>
</dbReference>
<evidence type="ECO:0000256" key="3">
    <source>
        <dbReference type="SAM" id="Phobius"/>
    </source>
</evidence>
<feature type="transmembrane region" description="Helical" evidence="3">
    <location>
        <begin position="7"/>
        <end position="24"/>
    </location>
</feature>
<dbReference type="InterPro" id="IPR050216">
    <property type="entry name" value="LRR_domain-containing"/>
</dbReference>
<keyword evidence="3" id="KW-1133">Transmembrane helix</keyword>
<dbReference type="GO" id="GO:0005737">
    <property type="term" value="C:cytoplasm"/>
    <property type="evidence" value="ECO:0007669"/>
    <property type="project" value="TreeGrafter"/>
</dbReference>
<reference evidence="4" key="1">
    <citation type="submission" date="2018-05" db="EMBL/GenBank/DDBJ databases">
        <authorList>
            <person name="Lanie J.A."/>
            <person name="Ng W.-L."/>
            <person name="Kazmierczak K.M."/>
            <person name="Andrzejewski T.M."/>
            <person name="Davidsen T.M."/>
            <person name="Wayne K.J."/>
            <person name="Tettelin H."/>
            <person name="Glass J.I."/>
            <person name="Rusch D."/>
            <person name="Podicherti R."/>
            <person name="Tsui H.-C.T."/>
            <person name="Winkler M.E."/>
        </authorList>
    </citation>
    <scope>NUCLEOTIDE SEQUENCE</scope>
</reference>
<dbReference type="Gene3D" id="3.80.10.10">
    <property type="entry name" value="Ribonuclease Inhibitor"/>
    <property type="match status" value="1"/>
</dbReference>
<organism evidence="4">
    <name type="scientific">marine metagenome</name>
    <dbReference type="NCBI Taxonomy" id="408172"/>
    <lineage>
        <taxon>unclassified sequences</taxon>
        <taxon>metagenomes</taxon>
        <taxon>ecological metagenomes</taxon>
    </lineage>
</organism>
<keyword evidence="3" id="KW-0812">Transmembrane</keyword>
<proteinExistence type="predicted"/>
<keyword evidence="1" id="KW-0433">Leucine-rich repeat</keyword>
<keyword evidence="3" id="KW-0472">Membrane</keyword>
<evidence type="ECO:0000256" key="2">
    <source>
        <dbReference type="ARBA" id="ARBA00022737"/>
    </source>
</evidence>
<protein>
    <submittedName>
        <fullName evidence="4">Uncharacterized protein</fullName>
    </submittedName>
</protein>
<accession>A0A382XRB5</accession>
<keyword evidence="2" id="KW-0677">Repeat</keyword>
<dbReference type="AlphaFoldDB" id="A0A382XRB5"/>
<evidence type="ECO:0000313" key="4">
    <source>
        <dbReference type="EMBL" id="SVD73533.1"/>
    </source>
</evidence>
<feature type="non-terminal residue" evidence="4">
    <location>
        <position position="268"/>
    </location>
</feature>
<dbReference type="InterPro" id="IPR001611">
    <property type="entry name" value="Leu-rich_rpt"/>
</dbReference>